<dbReference type="Proteomes" id="UP001050975">
    <property type="component" value="Unassembled WGS sequence"/>
</dbReference>
<dbReference type="AlphaFoldDB" id="A0AAV3WFR0"/>
<organism evidence="1 2">
    <name type="scientific">Microseira wollei NIES-4236</name>
    <dbReference type="NCBI Taxonomy" id="2530354"/>
    <lineage>
        <taxon>Bacteria</taxon>
        <taxon>Bacillati</taxon>
        <taxon>Cyanobacteriota</taxon>
        <taxon>Cyanophyceae</taxon>
        <taxon>Oscillatoriophycideae</taxon>
        <taxon>Aerosakkonematales</taxon>
        <taxon>Aerosakkonemataceae</taxon>
        <taxon>Microseira</taxon>
    </lineage>
</organism>
<reference evidence="1" key="1">
    <citation type="submission" date="2019-10" db="EMBL/GenBank/DDBJ databases">
        <title>Draft genome sequece of Microseira wollei NIES-4236.</title>
        <authorList>
            <person name="Yamaguchi H."/>
            <person name="Suzuki S."/>
            <person name="Kawachi M."/>
        </authorList>
    </citation>
    <scope>NUCLEOTIDE SEQUENCE</scope>
    <source>
        <strain evidence="1">NIES-4236</strain>
    </source>
</reference>
<evidence type="ECO:0000313" key="2">
    <source>
        <dbReference type="Proteomes" id="UP001050975"/>
    </source>
</evidence>
<comment type="caution">
    <text evidence="1">The sequence shown here is derived from an EMBL/GenBank/DDBJ whole genome shotgun (WGS) entry which is preliminary data.</text>
</comment>
<protein>
    <submittedName>
        <fullName evidence="1">Uncharacterized protein</fullName>
    </submittedName>
</protein>
<sequence>MLEFNGAILEKHMEPAKIAMLVSMLPIGEGSYLAIREQLFAGETVETLVEKVNAYQESKS</sequence>
<keyword evidence="2" id="KW-1185">Reference proteome</keyword>
<dbReference type="EMBL" id="BLAY01000019">
    <property type="protein sequence ID" value="GET36864.1"/>
    <property type="molecule type" value="Genomic_DNA"/>
</dbReference>
<proteinExistence type="predicted"/>
<evidence type="ECO:0000313" key="1">
    <source>
        <dbReference type="EMBL" id="GET36864.1"/>
    </source>
</evidence>
<gene>
    <name evidence="1" type="ORF">MiSe_16160</name>
</gene>
<name>A0AAV3WFR0_9CYAN</name>
<accession>A0AAV3WFR0</accession>